<evidence type="ECO:0000313" key="1">
    <source>
        <dbReference type="EMBL" id="GAJ00853.1"/>
    </source>
</evidence>
<reference evidence="1" key="1">
    <citation type="journal article" date="2014" name="Front. Microbiol.">
        <title>High frequency of phylogenetically diverse reductive dehalogenase-homologous genes in deep subseafloor sedimentary metagenomes.</title>
        <authorList>
            <person name="Kawai M."/>
            <person name="Futagami T."/>
            <person name="Toyoda A."/>
            <person name="Takaki Y."/>
            <person name="Nishi S."/>
            <person name="Hori S."/>
            <person name="Arai W."/>
            <person name="Tsubouchi T."/>
            <person name="Morono Y."/>
            <person name="Uchiyama I."/>
            <person name="Ito T."/>
            <person name="Fujiyama A."/>
            <person name="Inagaki F."/>
            <person name="Takami H."/>
        </authorList>
    </citation>
    <scope>NUCLEOTIDE SEQUENCE</scope>
    <source>
        <strain evidence="1">Expedition CK06-06</strain>
    </source>
</reference>
<gene>
    <name evidence="1" type="ORF">S12H4_31841</name>
</gene>
<dbReference type="AlphaFoldDB" id="X1T673"/>
<sequence>MFWIILGLLFVFILFIAGQEDLPYEKEDEILLYNDEKEEELLEDEIL</sequence>
<feature type="non-terminal residue" evidence="1">
    <location>
        <position position="47"/>
    </location>
</feature>
<proteinExistence type="predicted"/>
<comment type="caution">
    <text evidence="1">The sequence shown here is derived from an EMBL/GenBank/DDBJ whole genome shotgun (WGS) entry which is preliminary data.</text>
</comment>
<dbReference type="EMBL" id="BARW01018620">
    <property type="protein sequence ID" value="GAJ00853.1"/>
    <property type="molecule type" value="Genomic_DNA"/>
</dbReference>
<protein>
    <submittedName>
        <fullName evidence="1">Uncharacterized protein</fullName>
    </submittedName>
</protein>
<organism evidence="1">
    <name type="scientific">marine sediment metagenome</name>
    <dbReference type="NCBI Taxonomy" id="412755"/>
    <lineage>
        <taxon>unclassified sequences</taxon>
        <taxon>metagenomes</taxon>
        <taxon>ecological metagenomes</taxon>
    </lineage>
</organism>
<name>X1T673_9ZZZZ</name>
<accession>X1T673</accession>